<sequence length="300" mass="34622">MENDESGDQCISQWLSLRPPFQSPPPSPQTLLSLRLPTQSLTPPLSLHLSLHPPRPHPPPPQHRPLEFSPLPSTAADPPSSLLLPSQSPDLLPPDRLQPPSTQQTQNEADEEIRPTKRTQNEPNEELPRPKRTRKQADTSRIEPPYPWSTEQGAIIHKLEYLQANNIRTIKGEVKCKRCKRKDEIEYDLMSKFEEMIKFIEREKCNMHDRAPNCWTNPTLLNCKFCNKEKCVEPIIPAGNDNKINWLFLLLGNFLGRLKLTQLKHFCTQTKIHRTGAKDRLVYFTYFGLCKQLQPTFDQN</sequence>
<dbReference type="STRING" id="3659.A0A0A0LAK2"/>
<feature type="compositionally biased region" description="Low complexity" evidence="1">
    <location>
        <begin position="29"/>
        <end position="52"/>
    </location>
</feature>
<dbReference type="PANTHER" id="PTHR34272">
    <property type="entry name" value="EXPRESSED PROTEIN"/>
    <property type="match status" value="1"/>
</dbReference>
<accession>A0A0A0LAK2</accession>
<dbReference type="KEGG" id="csv:105435088"/>
<evidence type="ECO:0000256" key="1">
    <source>
        <dbReference type="SAM" id="MobiDB-lite"/>
    </source>
</evidence>
<dbReference type="OrthoDB" id="1900495at2759"/>
<feature type="region of interest" description="Disordered" evidence="1">
    <location>
        <begin position="1"/>
        <end position="149"/>
    </location>
</feature>
<organism evidence="3 4">
    <name type="scientific">Cucumis sativus</name>
    <name type="common">Cucumber</name>
    <dbReference type="NCBI Taxonomy" id="3659"/>
    <lineage>
        <taxon>Eukaryota</taxon>
        <taxon>Viridiplantae</taxon>
        <taxon>Streptophyta</taxon>
        <taxon>Embryophyta</taxon>
        <taxon>Tracheophyta</taxon>
        <taxon>Spermatophyta</taxon>
        <taxon>Magnoliopsida</taxon>
        <taxon>eudicotyledons</taxon>
        <taxon>Gunneridae</taxon>
        <taxon>Pentapetalae</taxon>
        <taxon>rosids</taxon>
        <taxon>fabids</taxon>
        <taxon>Cucurbitales</taxon>
        <taxon>Cucurbitaceae</taxon>
        <taxon>Benincaseae</taxon>
        <taxon>Cucumis</taxon>
    </lineage>
</organism>
<feature type="domain" description="DUF7086" evidence="2">
    <location>
        <begin position="159"/>
        <end position="293"/>
    </location>
</feature>
<dbReference type="OMA" id="ARATHRC"/>
<feature type="compositionally biased region" description="Low complexity" evidence="1">
    <location>
        <begin position="69"/>
        <end position="101"/>
    </location>
</feature>
<dbReference type="PANTHER" id="PTHR34272:SF1">
    <property type="entry name" value="EXPRESSED PROTEIN"/>
    <property type="match status" value="1"/>
</dbReference>
<protein>
    <recommendedName>
        <fullName evidence="2">DUF7086 domain-containing protein</fullName>
    </recommendedName>
</protein>
<dbReference type="AlphaFoldDB" id="A0A0A0LAK2"/>
<keyword evidence="4" id="KW-1185">Reference proteome</keyword>
<gene>
    <name evidence="3" type="ORF">Csa_3G153700</name>
</gene>
<dbReference type="Proteomes" id="UP000029981">
    <property type="component" value="Chromosome 3"/>
</dbReference>
<evidence type="ECO:0000259" key="2">
    <source>
        <dbReference type="Pfam" id="PF23324"/>
    </source>
</evidence>
<dbReference type="Gramene" id="KGN57096">
    <property type="protein sequence ID" value="KGN57096"/>
    <property type="gene ID" value="Csa_3G153700"/>
</dbReference>
<evidence type="ECO:0000313" key="4">
    <source>
        <dbReference type="Proteomes" id="UP000029981"/>
    </source>
</evidence>
<reference evidence="3 4" key="1">
    <citation type="journal article" date="2009" name="Nat. Genet.">
        <title>The genome of the cucumber, Cucumis sativus L.</title>
        <authorList>
            <person name="Huang S."/>
            <person name="Li R."/>
            <person name="Zhang Z."/>
            <person name="Li L."/>
            <person name="Gu X."/>
            <person name="Fan W."/>
            <person name="Lucas W.J."/>
            <person name="Wang X."/>
            <person name="Xie B."/>
            <person name="Ni P."/>
            <person name="Ren Y."/>
            <person name="Zhu H."/>
            <person name="Li J."/>
            <person name="Lin K."/>
            <person name="Jin W."/>
            <person name="Fei Z."/>
            <person name="Li G."/>
            <person name="Staub J."/>
            <person name="Kilian A."/>
            <person name="van der Vossen E.A."/>
            <person name="Wu Y."/>
            <person name="Guo J."/>
            <person name="He J."/>
            <person name="Jia Z."/>
            <person name="Ren Y."/>
            <person name="Tian G."/>
            <person name="Lu Y."/>
            <person name="Ruan J."/>
            <person name="Qian W."/>
            <person name="Wang M."/>
            <person name="Huang Q."/>
            <person name="Li B."/>
            <person name="Xuan Z."/>
            <person name="Cao J."/>
            <person name="Asan"/>
            <person name="Wu Z."/>
            <person name="Zhang J."/>
            <person name="Cai Q."/>
            <person name="Bai Y."/>
            <person name="Zhao B."/>
            <person name="Han Y."/>
            <person name="Li Y."/>
            <person name="Li X."/>
            <person name="Wang S."/>
            <person name="Shi Q."/>
            <person name="Liu S."/>
            <person name="Cho W.K."/>
            <person name="Kim J.Y."/>
            <person name="Xu Y."/>
            <person name="Heller-Uszynska K."/>
            <person name="Miao H."/>
            <person name="Cheng Z."/>
            <person name="Zhang S."/>
            <person name="Wu J."/>
            <person name="Yang Y."/>
            <person name="Kang H."/>
            <person name="Li M."/>
            <person name="Liang H."/>
            <person name="Ren X."/>
            <person name="Shi Z."/>
            <person name="Wen M."/>
            <person name="Jian M."/>
            <person name="Yang H."/>
            <person name="Zhang G."/>
            <person name="Yang Z."/>
            <person name="Chen R."/>
            <person name="Liu S."/>
            <person name="Li J."/>
            <person name="Ma L."/>
            <person name="Liu H."/>
            <person name="Zhou Y."/>
            <person name="Zhao J."/>
            <person name="Fang X."/>
            <person name="Li G."/>
            <person name="Fang L."/>
            <person name="Li Y."/>
            <person name="Liu D."/>
            <person name="Zheng H."/>
            <person name="Zhang Y."/>
            <person name="Qin N."/>
            <person name="Li Z."/>
            <person name="Yang G."/>
            <person name="Yang S."/>
            <person name="Bolund L."/>
            <person name="Kristiansen K."/>
            <person name="Zheng H."/>
            <person name="Li S."/>
            <person name="Zhang X."/>
            <person name="Yang H."/>
            <person name="Wang J."/>
            <person name="Sun R."/>
            <person name="Zhang B."/>
            <person name="Jiang S."/>
            <person name="Wang J."/>
            <person name="Du Y."/>
            <person name="Li S."/>
        </authorList>
    </citation>
    <scope>NUCLEOTIDE SEQUENCE [LARGE SCALE GENOMIC DNA]</scope>
    <source>
        <strain evidence="4">cv. 9930</strain>
    </source>
</reference>
<reference evidence="3 4" key="2">
    <citation type="journal article" date="2009" name="PLoS ONE">
        <title>An integrated genetic and cytogenetic map of the cucumber genome.</title>
        <authorList>
            <person name="Ren Y."/>
            <person name="Zhang Z."/>
            <person name="Liu J."/>
            <person name="Staub J.E."/>
            <person name="Han Y."/>
            <person name="Cheng Z."/>
            <person name="Li X."/>
            <person name="Lu J."/>
            <person name="Miao H."/>
            <person name="Kang H."/>
            <person name="Xie B."/>
            <person name="Gu X."/>
            <person name="Wang X."/>
            <person name="Du Y."/>
            <person name="Jin W."/>
            <person name="Huang S."/>
        </authorList>
    </citation>
    <scope>NUCLEOTIDE SEQUENCE [LARGE SCALE GENOMIC DNA]</scope>
    <source>
        <strain evidence="4">cv. 9930</strain>
    </source>
</reference>
<dbReference type="EMBL" id="CM002924">
    <property type="protein sequence ID" value="KGN57096.1"/>
    <property type="molecule type" value="Genomic_DNA"/>
</dbReference>
<evidence type="ECO:0000313" key="3">
    <source>
        <dbReference type="EMBL" id="KGN57096.1"/>
    </source>
</evidence>
<name>A0A0A0LAK2_CUCSA</name>
<reference evidence="3 4" key="4">
    <citation type="journal article" date="2011" name="BMC Genomics">
        <title>RNA-Seq improves annotation of protein-coding genes in the cucumber genome.</title>
        <authorList>
            <person name="Li Z."/>
            <person name="Zhang Z."/>
            <person name="Yan P."/>
            <person name="Huang S."/>
            <person name="Fei Z."/>
            <person name="Lin K."/>
        </authorList>
    </citation>
    <scope>NUCLEOTIDE SEQUENCE [LARGE SCALE GENOMIC DNA]</scope>
    <source>
        <strain evidence="4">cv. 9930</strain>
    </source>
</reference>
<proteinExistence type="predicted"/>
<dbReference type="Pfam" id="PF23324">
    <property type="entry name" value="DUF7086"/>
    <property type="match status" value="1"/>
</dbReference>
<reference evidence="3 4" key="3">
    <citation type="journal article" date="2010" name="BMC Genomics">
        <title>Transcriptome sequencing and comparative analysis of cucumber flowers with different sex types.</title>
        <authorList>
            <person name="Guo S."/>
            <person name="Zheng Y."/>
            <person name="Joung J.G."/>
            <person name="Liu S."/>
            <person name="Zhang Z."/>
            <person name="Crasta O.R."/>
            <person name="Sobral B.W."/>
            <person name="Xu Y."/>
            <person name="Huang S."/>
            <person name="Fei Z."/>
        </authorList>
    </citation>
    <scope>NUCLEOTIDE SEQUENCE [LARGE SCALE GENOMIC DNA]</scope>
    <source>
        <strain evidence="4">cv. 9930</strain>
    </source>
</reference>
<dbReference type="InterPro" id="IPR055513">
    <property type="entry name" value="DUF7086"/>
</dbReference>